<evidence type="ECO:0000313" key="2">
    <source>
        <dbReference type="Proteomes" id="UP000256964"/>
    </source>
</evidence>
<dbReference type="AlphaFoldDB" id="A0A371DCM0"/>
<proteinExistence type="predicted"/>
<protein>
    <submittedName>
        <fullName evidence="1">Uncharacterized protein</fullName>
    </submittedName>
</protein>
<accession>A0A371DCM0</accession>
<keyword evidence="2" id="KW-1185">Reference proteome</keyword>
<dbReference type="Proteomes" id="UP000256964">
    <property type="component" value="Unassembled WGS sequence"/>
</dbReference>
<evidence type="ECO:0000313" key="1">
    <source>
        <dbReference type="EMBL" id="RDX50297.1"/>
    </source>
</evidence>
<dbReference type="EMBL" id="KZ857400">
    <property type="protein sequence ID" value="RDX50297.1"/>
    <property type="molecule type" value="Genomic_DNA"/>
</dbReference>
<organism evidence="1 2">
    <name type="scientific">Lentinus brumalis</name>
    <dbReference type="NCBI Taxonomy" id="2498619"/>
    <lineage>
        <taxon>Eukaryota</taxon>
        <taxon>Fungi</taxon>
        <taxon>Dikarya</taxon>
        <taxon>Basidiomycota</taxon>
        <taxon>Agaricomycotina</taxon>
        <taxon>Agaricomycetes</taxon>
        <taxon>Polyporales</taxon>
        <taxon>Polyporaceae</taxon>
        <taxon>Lentinus</taxon>
    </lineage>
</organism>
<gene>
    <name evidence="1" type="ORF">OH76DRAFT_468659</name>
</gene>
<sequence>MPPGKTTVQEALFTSPRSGVSPYLLFSTMPADGPSPTFLDYRHEFTPQSISPASAAQLVDTSDSVPRLSVLQERAPEIAPSIPCDRRRTRRTKFCRPSAGHGGALMMRLLGAASIVYQYSLHKSTAHDLTAAVNDSPVNALVVLPLEFGPM</sequence>
<name>A0A371DCM0_9APHY</name>
<reference evidence="1 2" key="1">
    <citation type="journal article" date="2018" name="Biotechnol. Biofuels">
        <title>Integrative visual omics of the white-rot fungus Polyporus brumalis exposes the biotechnological potential of its oxidative enzymes for delignifying raw plant biomass.</title>
        <authorList>
            <person name="Miyauchi S."/>
            <person name="Rancon A."/>
            <person name="Drula E."/>
            <person name="Hage H."/>
            <person name="Chaduli D."/>
            <person name="Favel A."/>
            <person name="Grisel S."/>
            <person name="Henrissat B."/>
            <person name="Herpoel-Gimbert I."/>
            <person name="Ruiz-Duenas F.J."/>
            <person name="Chevret D."/>
            <person name="Hainaut M."/>
            <person name="Lin J."/>
            <person name="Wang M."/>
            <person name="Pangilinan J."/>
            <person name="Lipzen A."/>
            <person name="Lesage-Meessen L."/>
            <person name="Navarro D."/>
            <person name="Riley R."/>
            <person name="Grigoriev I.V."/>
            <person name="Zhou S."/>
            <person name="Raouche S."/>
            <person name="Rosso M.N."/>
        </authorList>
    </citation>
    <scope>NUCLEOTIDE SEQUENCE [LARGE SCALE GENOMIC DNA]</scope>
    <source>
        <strain evidence="1 2">BRFM 1820</strain>
    </source>
</reference>